<dbReference type="InterPro" id="IPR000782">
    <property type="entry name" value="FAS1_domain"/>
</dbReference>
<protein>
    <submittedName>
        <fullName evidence="2">Fasciclin domain-containing protein</fullName>
    </submittedName>
</protein>
<evidence type="ECO:0000259" key="1">
    <source>
        <dbReference type="PROSITE" id="PS50213"/>
    </source>
</evidence>
<evidence type="ECO:0000313" key="3">
    <source>
        <dbReference type="Proteomes" id="UP001139344"/>
    </source>
</evidence>
<dbReference type="Proteomes" id="UP001139344">
    <property type="component" value="Unassembled WGS sequence"/>
</dbReference>
<reference evidence="2" key="1">
    <citation type="submission" date="2021-12" db="EMBL/GenBank/DDBJ databases">
        <title>Description of Gramella crocea sp. nov., a new bacterium isolated from activated sludge.</title>
        <authorList>
            <person name="Zhang X."/>
        </authorList>
    </citation>
    <scope>NUCLEOTIDE SEQUENCE</scope>
    <source>
        <strain evidence="2">YB25</strain>
    </source>
</reference>
<evidence type="ECO:0000313" key="2">
    <source>
        <dbReference type="EMBL" id="MCG9973200.1"/>
    </source>
</evidence>
<dbReference type="Gene3D" id="2.30.180.10">
    <property type="entry name" value="FAS1 domain"/>
    <property type="match status" value="1"/>
</dbReference>
<dbReference type="Pfam" id="PF02469">
    <property type="entry name" value="Fasciclin"/>
    <property type="match status" value="1"/>
</dbReference>
<dbReference type="EMBL" id="JAJSON010000030">
    <property type="protein sequence ID" value="MCG9973200.1"/>
    <property type="molecule type" value="Genomic_DNA"/>
</dbReference>
<dbReference type="PROSITE" id="PS50213">
    <property type="entry name" value="FAS1"/>
    <property type="match status" value="1"/>
</dbReference>
<keyword evidence="3" id="KW-1185">Reference proteome</keyword>
<dbReference type="AlphaFoldDB" id="A0A9X2A7L7"/>
<name>A0A9X2A7L7_9FLAO</name>
<feature type="domain" description="FAS1" evidence="1">
    <location>
        <begin position="1"/>
        <end position="84"/>
    </location>
</feature>
<accession>A0A9X2A7L7</accession>
<proteinExistence type="predicted"/>
<dbReference type="InterPro" id="IPR036378">
    <property type="entry name" value="FAS1_dom_sf"/>
</dbReference>
<dbReference type="SUPFAM" id="SSF82153">
    <property type="entry name" value="FAS1 domain"/>
    <property type="match status" value="1"/>
</dbReference>
<comment type="caution">
    <text evidence="2">The sequence shown here is derived from an EMBL/GenBank/DDBJ whole genome shotgun (WGS) entry which is preliminary data.</text>
</comment>
<dbReference type="RefSeq" id="WP_240100591.1">
    <property type="nucleotide sequence ID" value="NZ_JAJSON010000030.1"/>
</dbReference>
<sequence>MKEENQKKLQTVLTYHVLAGDYKASDILDAIKMEASFDTVNGEKIYAMLDGEEVKLKGAGGNAAILSIPKVNRSKVIHMADTFFFYRQKRFL</sequence>
<gene>
    <name evidence="2" type="ORF">LU635_16230</name>
</gene>
<organism evidence="2 3">
    <name type="scientific">Christiangramia crocea</name>
    <dbReference type="NCBI Taxonomy" id="2904124"/>
    <lineage>
        <taxon>Bacteria</taxon>
        <taxon>Pseudomonadati</taxon>
        <taxon>Bacteroidota</taxon>
        <taxon>Flavobacteriia</taxon>
        <taxon>Flavobacteriales</taxon>
        <taxon>Flavobacteriaceae</taxon>
        <taxon>Christiangramia</taxon>
    </lineage>
</organism>